<dbReference type="InterPro" id="IPR029058">
    <property type="entry name" value="AB_hydrolase_fold"/>
</dbReference>
<proteinExistence type="predicted"/>
<dbReference type="InterPro" id="IPR036388">
    <property type="entry name" value="WH-like_DNA-bd_sf"/>
</dbReference>
<organism evidence="2 3">
    <name type="scientific">Shimia litoralis</name>
    <dbReference type="NCBI Taxonomy" id="420403"/>
    <lineage>
        <taxon>Bacteria</taxon>
        <taxon>Pseudomonadati</taxon>
        <taxon>Pseudomonadota</taxon>
        <taxon>Alphaproteobacteria</taxon>
        <taxon>Rhodobacterales</taxon>
        <taxon>Roseobacteraceae</taxon>
    </lineage>
</organism>
<dbReference type="OrthoDB" id="8107794at2"/>
<comment type="caution">
    <text evidence="2">The sequence shown here is derived from an EMBL/GenBank/DDBJ whole genome shotgun (WGS) entry which is preliminary data.</text>
</comment>
<dbReference type="SUPFAM" id="SSF46894">
    <property type="entry name" value="C-terminal effector domain of the bipartite response regulators"/>
    <property type="match status" value="1"/>
</dbReference>
<dbReference type="GO" id="GO:0016787">
    <property type="term" value="F:hydrolase activity"/>
    <property type="evidence" value="ECO:0007669"/>
    <property type="project" value="UniProtKB-KW"/>
</dbReference>
<evidence type="ECO:0000259" key="1">
    <source>
        <dbReference type="SMART" id="SM00421"/>
    </source>
</evidence>
<dbReference type="SMART" id="SM00421">
    <property type="entry name" value="HTH_LUXR"/>
    <property type="match status" value="1"/>
</dbReference>
<dbReference type="SUPFAM" id="SSF53474">
    <property type="entry name" value="alpha/beta-Hydrolases"/>
    <property type="match status" value="1"/>
</dbReference>
<dbReference type="GO" id="GO:0006355">
    <property type="term" value="P:regulation of DNA-templated transcription"/>
    <property type="evidence" value="ECO:0007669"/>
    <property type="project" value="InterPro"/>
</dbReference>
<evidence type="ECO:0000313" key="2">
    <source>
        <dbReference type="EMBL" id="TKZ17134.1"/>
    </source>
</evidence>
<name>A0A4U7MXV8_9RHOB</name>
<keyword evidence="3" id="KW-1185">Reference proteome</keyword>
<dbReference type="Gene3D" id="1.10.10.10">
    <property type="entry name" value="Winged helix-like DNA-binding domain superfamily/Winged helix DNA-binding domain"/>
    <property type="match status" value="1"/>
</dbReference>
<accession>A0A4U7MXV8</accession>
<dbReference type="Gene3D" id="3.40.50.1820">
    <property type="entry name" value="alpha/beta hydrolase"/>
    <property type="match status" value="1"/>
</dbReference>
<dbReference type="EMBL" id="SULI01000027">
    <property type="protein sequence ID" value="TKZ17134.1"/>
    <property type="molecule type" value="Genomic_DNA"/>
</dbReference>
<feature type="domain" description="HTH luxR-type" evidence="1">
    <location>
        <begin position="200"/>
        <end position="257"/>
    </location>
</feature>
<dbReference type="InterPro" id="IPR000792">
    <property type="entry name" value="Tscrpt_reg_LuxR_C"/>
</dbReference>
<dbReference type="InterPro" id="IPR016032">
    <property type="entry name" value="Sig_transdc_resp-reg_C-effctor"/>
</dbReference>
<evidence type="ECO:0000313" key="3">
    <source>
        <dbReference type="Proteomes" id="UP000306575"/>
    </source>
</evidence>
<reference evidence="2 3" key="1">
    <citation type="submission" date="2019-04" db="EMBL/GenBank/DDBJ databases">
        <title>Genome sequence of Pelagicola litoralis CL-ES2.</title>
        <authorList>
            <person name="Cao J."/>
        </authorList>
    </citation>
    <scope>NUCLEOTIDE SEQUENCE [LARGE SCALE GENOMIC DNA]</scope>
    <source>
        <strain evidence="2 3">CL-ES2</strain>
    </source>
</reference>
<dbReference type="GO" id="GO:0003677">
    <property type="term" value="F:DNA binding"/>
    <property type="evidence" value="ECO:0007669"/>
    <property type="project" value="InterPro"/>
</dbReference>
<dbReference type="AlphaFoldDB" id="A0A4U7MXV8"/>
<gene>
    <name evidence="2" type="ORF">FAP39_15205</name>
</gene>
<dbReference type="RefSeq" id="WP_138017242.1">
    <property type="nucleotide sequence ID" value="NZ_SULI01000027.1"/>
</dbReference>
<dbReference type="Proteomes" id="UP000306575">
    <property type="component" value="Unassembled WGS sequence"/>
</dbReference>
<protein>
    <submittedName>
        <fullName evidence="2">Alpha/beta hydrolase</fullName>
    </submittedName>
</protein>
<sequence>MEDSENVVSSLDLEIVSDTFRSIVDQDAFDKLIINWNQKLNTVESIDENWGHKFASAFIAQLDAAGDTLDRLDISDHSDPLERIVSEVAGPAVVLSPDLRVASINVEGIDSFGTNSGAFFCEDRVDPASRKAFDAVVRAANQRGNAAQSVIHIVDHRKDDASFHAEIFLIWLPNQPKPYIAIRTLELAWSPATSNRLKQAFDLTDAEVEVGRQFFQLCDLSTVAEKRGVSRHTVRTQMKTILFKTGASSQADLIRLFAMVASRQLLETRGLRSTWRDPLDREKIIVTPEGRKIAWTWMGDPKGTPVIFLRGMAMGYLLPAQAEVLLSKARIKLLIPSRPGYGNSSMHGNMSPLDDNRVLLNEFMKAAGVHNCVGVGLSDGIIPILAEQDLNPDQFCAVVSVGFNGCLNRAAFKKLPVPQATLLRLGKYAPEILELIAKLGFRMMQKHGVDWYLERAHASTPLDIQICRSPETATLVRDACAHLAVQGTRTFVRDMQMFHAPIDGAIDRLAISMCSLVPTEDGLFDLNEYQDLERRNQNVTVVPVEKAADLLIYQQTEFILNHIIKVVDQHR</sequence>
<keyword evidence="2" id="KW-0378">Hydrolase</keyword>